<gene>
    <name evidence="9" type="ORF">PMEA_00001576</name>
</gene>
<dbReference type="PRINTS" id="PR00237">
    <property type="entry name" value="GPCRRHODOPSN"/>
</dbReference>
<keyword evidence="5 7" id="KW-0472">Membrane</keyword>
<feature type="transmembrane region" description="Helical" evidence="7">
    <location>
        <begin position="175"/>
        <end position="196"/>
    </location>
</feature>
<feature type="transmembrane region" description="Helical" evidence="7">
    <location>
        <begin position="509"/>
        <end position="531"/>
    </location>
</feature>
<dbReference type="PROSITE" id="PS50262">
    <property type="entry name" value="G_PROTEIN_RECEP_F1_2"/>
    <property type="match status" value="2"/>
</dbReference>
<reference evidence="9 10" key="1">
    <citation type="submission" date="2022-05" db="EMBL/GenBank/DDBJ databases">
        <authorList>
            <consortium name="Genoscope - CEA"/>
            <person name="William W."/>
        </authorList>
    </citation>
    <scope>NUCLEOTIDE SEQUENCE [LARGE SCALE GENOMIC DNA]</scope>
</reference>
<keyword evidence="6" id="KW-0297">G-protein coupled receptor</keyword>
<name>A0AAU9W9T5_9CNID</name>
<comment type="subcellular location">
    <subcellularLocation>
        <location evidence="1">Cell membrane</location>
        <topology evidence="1">Multi-pass membrane protein</topology>
    </subcellularLocation>
</comment>
<dbReference type="InterPro" id="IPR000276">
    <property type="entry name" value="GPCR_Rhodpsn"/>
</dbReference>
<dbReference type="AlphaFoldDB" id="A0AAU9W9T5"/>
<dbReference type="CDD" id="cd00637">
    <property type="entry name" value="7tm_classA_rhodopsin-like"/>
    <property type="match status" value="1"/>
</dbReference>
<evidence type="ECO:0000256" key="7">
    <source>
        <dbReference type="SAM" id="Phobius"/>
    </source>
</evidence>
<feature type="transmembrane region" description="Helical" evidence="7">
    <location>
        <begin position="625"/>
        <end position="646"/>
    </location>
</feature>
<evidence type="ECO:0000313" key="10">
    <source>
        <dbReference type="Proteomes" id="UP001159428"/>
    </source>
</evidence>
<dbReference type="GO" id="GO:0004930">
    <property type="term" value="F:G protein-coupled receptor activity"/>
    <property type="evidence" value="ECO:0007669"/>
    <property type="project" value="UniProtKB-KW"/>
</dbReference>
<evidence type="ECO:0000259" key="8">
    <source>
        <dbReference type="PROSITE" id="PS50262"/>
    </source>
</evidence>
<evidence type="ECO:0000256" key="1">
    <source>
        <dbReference type="ARBA" id="ARBA00004651"/>
    </source>
</evidence>
<feature type="transmembrane region" description="Helical" evidence="7">
    <location>
        <begin position="427"/>
        <end position="447"/>
    </location>
</feature>
<evidence type="ECO:0000256" key="6">
    <source>
        <dbReference type="RuleBase" id="RU000688"/>
    </source>
</evidence>
<dbReference type="Pfam" id="PF00001">
    <property type="entry name" value="7tm_1"/>
    <property type="match status" value="3"/>
</dbReference>
<dbReference type="EMBL" id="CALNXJ010000010">
    <property type="protein sequence ID" value="CAH3106495.1"/>
    <property type="molecule type" value="Genomic_DNA"/>
</dbReference>
<evidence type="ECO:0000313" key="9">
    <source>
        <dbReference type="EMBL" id="CAH3106495.1"/>
    </source>
</evidence>
<evidence type="ECO:0000256" key="5">
    <source>
        <dbReference type="ARBA" id="ARBA00023136"/>
    </source>
</evidence>
<dbReference type="Proteomes" id="UP001159428">
    <property type="component" value="Unassembled WGS sequence"/>
</dbReference>
<evidence type="ECO:0000256" key="3">
    <source>
        <dbReference type="ARBA" id="ARBA00022692"/>
    </source>
</evidence>
<feature type="transmembrane region" description="Helical" evidence="7">
    <location>
        <begin position="66"/>
        <end position="86"/>
    </location>
</feature>
<accession>A0AAU9W9T5</accession>
<comment type="similarity">
    <text evidence="6">Belongs to the G-protein coupled receptor 1 family.</text>
</comment>
<keyword evidence="2" id="KW-1003">Cell membrane</keyword>
<proteinExistence type="inferred from homology"/>
<dbReference type="GO" id="GO:0005886">
    <property type="term" value="C:plasma membrane"/>
    <property type="evidence" value="ECO:0007669"/>
    <property type="project" value="UniProtKB-SubCell"/>
</dbReference>
<sequence length="671" mass="76758">MNDSQNSTCEVLMHHYAVTTKVDHLRYTYISNCILNSLLSHPAIMLNIVTIHAIRKTSSLPRTLKTLLLSLAVSDIGVGCIVQPFYISLLIKNLLDKIPSCHTYNMFGITLGLFSIASFLGVVAVSVDRFLAVHLHLRYKELVTHRRVIAVVILIWLLSVFLTSLFLWVPFLVHSIFLIIFGLSFFLVTTTVYVKIYQTVRHHKKQIQSLQRLQQVEHIGEMSNMVSVQKSAVGIFYMYLVFVACYLPYLVCLVVADTTVTSNSIKSLYLFSYTILFLNSSLNPVIYCWKLRHIRHTIMDIMRNMPWNRKHVYSTWHRSVTTESVQDEVQSVRDGLRPGEKSSRRETLLCSLARVTYLLTEVTIMSELSCEELLQYIPSISDFKDLRSSYIVNCVLNNFLTHTAIVSNIVTMLAIRKSSSLPNTSKTLLLSLAASDIGVGFFVQPFYTSLLVNWLQQNNPNCYAYVIFRNIGFLFATSSFLSVVAVSVDRFLAIHLHLRYQEFVTHKRVVVVVIIIWLLSATVPLLTLWNLHDVQRLILSLFGITGILLTTLIYMRIYFVVRRHKIHIQSLRVLQSGEMANFSGLINSAVGVFYIYVLLIICCLPFLICLGTLGPNNSSTSMKKLFVFSLTLLYLNSSLNPVIYCWKMRHIRRAIMDLLRNMSWAKNRASQ</sequence>
<comment type="caution">
    <text evidence="9">The sequence shown here is derived from an EMBL/GenBank/DDBJ whole genome shotgun (WGS) entry which is preliminary data.</text>
</comment>
<feature type="transmembrane region" description="Helical" evidence="7">
    <location>
        <begin position="106"/>
        <end position="127"/>
    </location>
</feature>
<feature type="transmembrane region" description="Helical" evidence="7">
    <location>
        <begin position="232"/>
        <end position="256"/>
    </location>
</feature>
<dbReference type="PANTHER" id="PTHR22750">
    <property type="entry name" value="G-PROTEIN COUPLED RECEPTOR"/>
    <property type="match status" value="1"/>
</dbReference>
<dbReference type="PROSITE" id="PS00237">
    <property type="entry name" value="G_PROTEIN_RECEP_F1_1"/>
    <property type="match status" value="2"/>
</dbReference>
<dbReference type="SUPFAM" id="SSF81321">
    <property type="entry name" value="Family A G protein-coupled receptor-like"/>
    <property type="match status" value="2"/>
</dbReference>
<feature type="transmembrane region" description="Helical" evidence="7">
    <location>
        <begin position="582"/>
        <end position="613"/>
    </location>
</feature>
<keyword evidence="4 7" id="KW-1133">Transmembrane helix</keyword>
<feature type="domain" description="G-protein coupled receptors family 1 profile" evidence="8">
    <location>
        <begin position="407"/>
        <end position="644"/>
    </location>
</feature>
<keyword evidence="3 6" id="KW-0812">Transmembrane</keyword>
<organism evidence="9 10">
    <name type="scientific">Pocillopora meandrina</name>
    <dbReference type="NCBI Taxonomy" id="46732"/>
    <lineage>
        <taxon>Eukaryota</taxon>
        <taxon>Metazoa</taxon>
        <taxon>Cnidaria</taxon>
        <taxon>Anthozoa</taxon>
        <taxon>Hexacorallia</taxon>
        <taxon>Scleractinia</taxon>
        <taxon>Astrocoeniina</taxon>
        <taxon>Pocilloporidae</taxon>
        <taxon>Pocillopora</taxon>
    </lineage>
</organism>
<evidence type="ECO:0000256" key="4">
    <source>
        <dbReference type="ARBA" id="ARBA00022989"/>
    </source>
</evidence>
<dbReference type="Gene3D" id="1.20.1070.10">
    <property type="entry name" value="Rhodopsin 7-helix transmembrane proteins"/>
    <property type="match status" value="2"/>
</dbReference>
<feature type="transmembrane region" description="Helical" evidence="7">
    <location>
        <begin position="148"/>
        <end position="169"/>
    </location>
</feature>
<feature type="domain" description="G-protein coupled receptors family 1 profile" evidence="8">
    <location>
        <begin position="46"/>
        <end position="287"/>
    </location>
</feature>
<feature type="transmembrane region" description="Helical" evidence="7">
    <location>
        <begin position="537"/>
        <end position="561"/>
    </location>
</feature>
<keyword evidence="6" id="KW-0807">Transducer</keyword>
<keyword evidence="10" id="KW-1185">Reference proteome</keyword>
<dbReference type="InterPro" id="IPR017452">
    <property type="entry name" value="GPCR_Rhodpsn_7TM"/>
</dbReference>
<feature type="transmembrane region" description="Helical" evidence="7">
    <location>
        <begin position="268"/>
        <end position="289"/>
    </location>
</feature>
<keyword evidence="6" id="KW-0675">Receptor</keyword>
<evidence type="ECO:0000256" key="2">
    <source>
        <dbReference type="ARBA" id="ARBA00022475"/>
    </source>
</evidence>
<protein>
    <recommendedName>
        <fullName evidence="8">G-protein coupled receptors family 1 profile domain-containing protein</fullName>
    </recommendedName>
</protein>
<feature type="transmembrane region" description="Helical" evidence="7">
    <location>
        <begin position="467"/>
        <end position="488"/>
    </location>
</feature>